<dbReference type="Proteomes" id="UP000033867">
    <property type="component" value="Unassembled WGS sequence"/>
</dbReference>
<dbReference type="PANTHER" id="PTHR43133">
    <property type="entry name" value="RNA POLYMERASE ECF-TYPE SIGMA FACTO"/>
    <property type="match status" value="1"/>
</dbReference>
<evidence type="ECO:0000256" key="3">
    <source>
        <dbReference type="ARBA" id="ARBA00023082"/>
    </source>
</evidence>
<dbReference type="EMBL" id="LCEK01000001">
    <property type="protein sequence ID" value="KKS73203.1"/>
    <property type="molecule type" value="Genomic_DNA"/>
</dbReference>
<dbReference type="Gene3D" id="1.10.1740.10">
    <property type="match status" value="1"/>
</dbReference>
<dbReference type="Pfam" id="PF04542">
    <property type="entry name" value="Sigma70_r2"/>
    <property type="match status" value="1"/>
</dbReference>
<dbReference type="InterPro" id="IPR013324">
    <property type="entry name" value="RNA_pol_sigma_r3/r4-like"/>
</dbReference>
<dbReference type="GO" id="GO:0003677">
    <property type="term" value="F:DNA binding"/>
    <property type="evidence" value="ECO:0007669"/>
    <property type="project" value="UniProtKB-KW"/>
</dbReference>
<organism evidence="8 9">
    <name type="scientific">Candidatus Magasanikbacteria bacterium GW2011_GWE2_42_7</name>
    <dbReference type="NCBI Taxonomy" id="1619052"/>
    <lineage>
        <taxon>Bacteria</taxon>
        <taxon>Candidatus Magasanikiibacteriota</taxon>
    </lineage>
</organism>
<dbReference type="AlphaFoldDB" id="A0A0G1EFB9"/>
<dbReference type="InterPro" id="IPR013325">
    <property type="entry name" value="RNA_pol_sigma_r2"/>
</dbReference>
<evidence type="ECO:0000259" key="6">
    <source>
        <dbReference type="Pfam" id="PF04542"/>
    </source>
</evidence>
<keyword evidence="2" id="KW-0805">Transcription regulation</keyword>
<dbReference type="InterPro" id="IPR007627">
    <property type="entry name" value="RNA_pol_sigma70_r2"/>
</dbReference>
<evidence type="ECO:0000256" key="4">
    <source>
        <dbReference type="ARBA" id="ARBA00023125"/>
    </source>
</evidence>
<feature type="domain" description="RNA polymerase sigma factor 70 region 4 type 2" evidence="7">
    <location>
        <begin position="146"/>
        <end position="193"/>
    </location>
</feature>
<gene>
    <name evidence="8" type="ORF">UV42_C0001G0018</name>
</gene>
<dbReference type="SUPFAM" id="SSF88659">
    <property type="entry name" value="Sigma3 and sigma4 domains of RNA polymerase sigma factors"/>
    <property type="match status" value="1"/>
</dbReference>
<reference evidence="8 9" key="1">
    <citation type="journal article" date="2015" name="Nature">
        <title>rRNA introns, odd ribosomes, and small enigmatic genomes across a large radiation of phyla.</title>
        <authorList>
            <person name="Brown C.T."/>
            <person name="Hug L.A."/>
            <person name="Thomas B.C."/>
            <person name="Sharon I."/>
            <person name="Castelle C.J."/>
            <person name="Singh A."/>
            <person name="Wilkins M.J."/>
            <person name="Williams K.H."/>
            <person name="Banfield J.F."/>
        </authorList>
    </citation>
    <scope>NUCLEOTIDE SEQUENCE [LARGE SCALE GENOMIC DNA]</scope>
</reference>
<dbReference type="Pfam" id="PF08281">
    <property type="entry name" value="Sigma70_r4_2"/>
    <property type="match status" value="1"/>
</dbReference>
<dbReference type="NCBIfam" id="TIGR02937">
    <property type="entry name" value="sigma70-ECF"/>
    <property type="match status" value="1"/>
</dbReference>
<comment type="caution">
    <text evidence="8">The sequence shown here is derived from an EMBL/GenBank/DDBJ whole genome shotgun (WGS) entry which is preliminary data.</text>
</comment>
<accession>A0A0G1EFB9</accession>
<name>A0A0G1EFB9_9BACT</name>
<evidence type="ECO:0000256" key="2">
    <source>
        <dbReference type="ARBA" id="ARBA00023015"/>
    </source>
</evidence>
<dbReference type="SUPFAM" id="SSF88946">
    <property type="entry name" value="Sigma2 domain of RNA polymerase sigma factors"/>
    <property type="match status" value="1"/>
</dbReference>
<dbReference type="InterPro" id="IPR036388">
    <property type="entry name" value="WH-like_DNA-bd_sf"/>
</dbReference>
<dbReference type="Gene3D" id="1.10.10.10">
    <property type="entry name" value="Winged helix-like DNA-binding domain superfamily/Winged helix DNA-binding domain"/>
    <property type="match status" value="1"/>
</dbReference>
<dbReference type="InterPro" id="IPR013249">
    <property type="entry name" value="RNA_pol_sigma70_r4_t2"/>
</dbReference>
<protein>
    <submittedName>
        <fullName evidence="8">Sigma-70 region 2 domain protein</fullName>
    </submittedName>
</protein>
<evidence type="ECO:0000313" key="9">
    <source>
        <dbReference type="Proteomes" id="UP000033867"/>
    </source>
</evidence>
<evidence type="ECO:0000259" key="7">
    <source>
        <dbReference type="Pfam" id="PF08281"/>
    </source>
</evidence>
<evidence type="ECO:0000313" key="8">
    <source>
        <dbReference type="EMBL" id="KKS73203.1"/>
    </source>
</evidence>
<dbReference type="GO" id="GO:0006352">
    <property type="term" value="P:DNA-templated transcription initiation"/>
    <property type="evidence" value="ECO:0007669"/>
    <property type="project" value="InterPro"/>
</dbReference>
<dbReference type="CDD" id="cd06171">
    <property type="entry name" value="Sigma70_r4"/>
    <property type="match status" value="1"/>
</dbReference>
<dbReference type="GO" id="GO:0016987">
    <property type="term" value="F:sigma factor activity"/>
    <property type="evidence" value="ECO:0007669"/>
    <property type="project" value="UniProtKB-KW"/>
</dbReference>
<keyword evidence="4" id="KW-0238">DNA-binding</keyword>
<proteinExistence type="inferred from homology"/>
<dbReference type="InterPro" id="IPR039425">
    <property type="entry name" value="RNA_pol_sigma-70-like"/>
</dbReference>
<dbReference type="InterPro" id="IPR014284">
    <property type="entry name" value="RNA_pol_sigma-70_dom"/>
</dbReference>
<dbReference type="PANTHER" id="PTHR43133:SF52">
    <property type="entry name" value="ECF RNA POLYMERASE SIGMA FACTOR SIGL"/>
    <property type="match status" value="1"/>
</dbReference>
<evidence type="ECO:0000256" key="5">
    <source>
        <dbReference type="ARBA" id="ARBA00023163"/>
    </source>
</evidence>
<feature type="domain" description="RNA polymerase sigma-70 region 2" evidence="6">
    <location>
        <begin position="46"/>
        <end position="113"/>
    </location>
</feature>
<keyword evidence="3" id="KW-0731">Sigma factor</keyword>
<evidence type="ECO:0000256" key="1">
    <source>
        <dbReference type="ARBA" id="ARBA00010641"/>
    </source>
</evidence>
<sequence length="211" mass="24851">MLLSHDSIVYYSRSIQKDIFFPMNNTHIQRWADAASHGDREAFGRLYDLYIKEIYRFVYYKTHHTQTAEDLTADIFVKAIKNISSYVHTHGSFRTWLYTITRSAVIDHYRTQKHDSPIEDAWDIVPTKDTTQQIHARIEIDQLKPYLAQLSSEQRDILVLRLWQAKSYKEIADILGKSEASCKMAFSRSLKTLRDNMPLHLFLMFLTTPFL</sequence>
<comment type="similarity">
    <text evidence="1">Belongs to the sigma-70 factor family. ECF subfamily.</text>
</comment>
<keyword evidence="5" id="KW-0804">Transcription</keyword>